<accession>A0ACB7WJ82</accession>
<evidence type="ECO:0000313" key="1">
    <source>
        <dbReference type="EMBL" id="KAH7688002.1"/>
    </source>
</evidence>
<dbReference type="Proteomes" id="UP000827976">
    <property type="component" value="Chromosome 3"/>
</dbReference>
<dbReference type="EMBL" id="CM037013">
    <property type="protein sequence ID" value="KAH7688002.1"/>
    <property type="molecule type" value="Genomic_DNA"/>
</dbReference>
<evidence type="ECO:0000313" key="2">
    <source>
        <dbReference type="Proteomes" id="UP000827976"/>
    </source>
</evidence>
<reference evidence="2" key="1">
    <citation type="journal article" date="2022" name="Nat. Commun.">
        <title>Chromosome evolution and the genetic basis of agronomically important traits in greater yam.</title>
        <authorList>
            <person name="Bredeson J.V."/>
            <person name="Lyons J.B."/>
            <person name="Oniyinde I.O."/>
            <person name="Okereke N.R."/>
            <person name="Kolade O."/>
            <person name="Nnabue I."/>
            <person name="Nwadili C.O."/>
            <person name="Hribova E."/>
            <person name="Parker M."/>
            <person name="Nwogha J."/>
            <person name="Shu S."/>
            <person name="Carlson J."/>
            <person name="Kariba R."/>
            <person name="Muthemba S."/>
            <person name="Knop K."/>
            <person name="Barton G.J."/>
            <person name="Sherwood A.V."/>
            <person name="Lopez-Montes A."/>
            <person name="Asiedu R."/>
            <person name="Jamnadass R."/>
            <person name="Muchugi A."/>
            <person name="Goodstein D."/>
            <person name="Egesi C.N."/>
            <person name="Featherston J."/>
            <person name="Asfaw A."/>
            <person name="Simpson G.G."/>
            <person name="Dolezel J."/>
            <person name="Hendre P.S."/>
            <person name="Van Deynze A."/>
            <person name="Kumar P.L."/>
            <person name="Obidiegwu J.E."/>
            <person name="Bhattacharjee R."/>
            <person name="Rokhsar D.S."/>
        </authorList>
    </citation>
    <scope>NUCLEOTIDE SEQUENCE [LARGE SCALE GENOMIC DNA]</scope>
    <source>
        <strain evidence="2">cv. TDa95/00328</strain>
    </source>
</reference>
<proteinExistence type="predicted"/>
<comment type="caution">
    <text evidence="1">The sequence shown here is derived from an EMBL/GenBank/DDBJ whole genome shotgun (WGS) entry which is preliminary data.</text>
</comment>
<protein>
    <submittedName>
        <fullName evidence="1">Exocyst complex component Exo70 protein</fullName>
    </submittedName>
</protein>
<name>A0ACB7WJ82_DIOAL</name>
<organism evidence="1 2">
    <name type="scientific">Dioscorea alata</name>
    <name type="common">Purple yam</name>
    <dbReference type="NCBI Taxonomy" id="55571"/>
    <lineage>
        <taxon>Eukaryota</taxon>
        <taxon>Viridiplantae</taxon>
        <taxon>Streptophyta</taxon>
        <taxon>Embryophyta</taxon>
        <taxon>Tracheophyta</taxon>
        <taxon>Spermatophyta</taxon>
        <taxon>Magnoliopsida</taxon>
        <taxon>Liliopsida</taxon>
        <taxon>Dioscoreales</taxon>
        <taxon>Dioscoreaceae</taxon>
        <taxon>Dioscorea</taxon>
    </lineage>
</organism>
<sequence>MELRPDKNESESETESLSISKLRVAREAIASLLSAAVTDERALTALDLRLSVPLSAVSAASTAVTGPLSAQLLSSRALHHRIDRSLTPSLSLLRSLSLSHRLHETLSHSPDAPLSPDRLIKFIDRVDRLQSAIADVAAGVEPAIGRLQETVEFLSRTKATDQFRIRRLGETLNAIRALYEAEVDAMQYEGMLDDALVKLQDEFERILAKIRHRGVGDEVDDGDLGEDTKPILGSDAEVDALRRIVQTLAANDCLDISIDIYVKVRYRCAAKALMRLNPEYLKTYSPEEIDGMQWETLEFAITLWIQHFNLALNSVFVAEKQLCSRVLSPLMDSQLWPECFAKIADKIMAVFFRFGEGVARSSREPQKLFKLLDMFDALDRIRHHFMSVFDGDSGSDICVRFRELLKLVVHASSKVFWEFGLQIEGLQDGVPPPPDGSVPKIVRYAVNYLKFLSSESYSAAMGRVLRTEQVWKAGVLSRPDPEDSVLRDAMSNILDALQRNVEAKRARYKDKVLPHIFAMNSYWYIYMRTKGSELGKLVGEESIKRKYKTAAEEAAYSYQAQAWGKVVDLLDSDEDAVTKSNELQGKEAAGVLARVKIESFMKSFEENLRKHKTSYCIPDPDLKEQIKGAVAKLVVPSYASFLQANAPVLQGRSLVPPDTLKGLLRKLFDGMIGGNMSGELVRRPTPSEGEVSRRRRFKDLGGSDNGRLA</sequence>
<gene>
    <name evidence="1" type="ORF">IHE45_03G003700</name>
</gene>
<keyword evidence="2" id="KW-1185">Reference proteome</keyword>